<dbReference type="OrthoDB" id="3533623at2759"/>
<evidence type="ECO:0000256" key="1">
    <source>
        <dbReference type="SAM" id="Coils"/>
    </source>
</evidence>
<gene>
    <name evidence="3" type="ORF">K490DRAFT_70049</name>
</gene>
<organism evidence="3 4">
    <name type="scientific">Saccharata proteae CBS 121410</name>
    <dbReference type="NCBI Taxonomy" id="1314787"/>
    <lineage>
        <taxon>Eukaryota</taxon>
        <taxon>Fungi</taxon>
        <taxon>Dikarya</taxon>
        <taxon>Ascomycota</taxon>
        <taxon>Pezizomycotina</taxon>
        <taxon>Dothideomycetes</taxon>
        <taxon>Dothideomycetes incertae sedis</taxon>
        <taxon>Botryosphaeriales</taxon>
        <taxon>Saccharataceae</taxon>
        <taxon>Saccharata</taxon>
    </lineage>
</organism>
<dbReference type="Proteomes" id="UP000799776">
    <property type="component" value="Unassembled WGS sequence"/>
</dbReference>
<reference evidence="3" key="1">
    <citation type="journal article" date="2020" name="Stud. Mycol.">
        <title>101 Dothideomycetes genomes: a test case for predicting lifestyles and emergence of pathogens.</title>
        <authorList>
            <person name="Haridas S."/>
            <person name="Albert R."/>
            <person name="Binder M."/>
            <person name="Bloem J."/>
            <person name="Labutti K."/>
            <person name="Salamov A."/>
            <person name="Andreopoulos B."/>
            <person name="Baker S."/>
            <person name="Barry K."/>
            <person name="Bills G."/>
            <person name="Bluhm B."/>
            <person name="Cannon C."/>
            <person name="Castanera R."/>
            <person name="Culley D."/>
            <person name="Daum C."/>
            <person name="Ezra D."/>
            <person name="Gonzalez J."/>
            <person name="Henrissat B."/>
            <person name="Kuo A."/>
            <person name="Liang C."/>
            <person name="Lipzen A."/>
            <person name="Lutzoni F."/>
            <person name="Magnuson J."/>
            <person name="Mondo S."/>
            <person name="Nolan M."/>
            <person name="Ohm R."/>
            <person name="Pangilinan J."/>
            <person name="Park H.-J."/>
            <person name="Ramirez L."/>
            <person name="Alfaro M."/>
            <person name="Sun H."/>
            <person name="Tritt A."/>
            <person name="Yoshinaga Y."/>
            <person name="Zwiers L.-H."/>
            <person name="Turgeon B."/>
            <person name="Goodwin S."/>
            <person name="Spatafora J."/>
            <person name="Crous P."/>
            <person name="Grigoriev I."/>
        </authorList>
    </citation>
    <scope>NUCLEOTIDE SEQUENCE</scope>
    <source>
        <strain evidence="3">CBS 121410</strain>
    </source>
</reference>
<feature type="region of interest" description="Disordered" evidence="2">
    <location>
        <begin position="320"/>
        <end position="385"/>
    </location>
</feature>
<protein>
    <submittedName>
        <fullName evidence="3">Uncharacterized protein</fullName>
    </submittedName>
</protein>
<keyword evidence="4" id="KW-1185">Reference proteome</keyword>
<evidence type="ECO:0000256" key="2">
    <source>
        <dbReference type="SAM" id="MobiDB-lite"/>
    </source>
</evidence>
<feature type="compositionally biased region" description="Low complexity" evidence="2">
    <location>
        <begin position="346"/>
        <end position="365"/>
    </location>
</feature>
<evidence type="ECO:0000313" key="4">
    <source>
        <dbReference type="Proteomes" id="UP000799776"/>
    </source>
</evidence>
<dbReference type="AlphaFoldDB" id="A0A9P4HKF5"/>
<evidence type="ECO:0000313" key="3">
    <source>
        <dbReference type="EMBL" id="KAF2083199.1"/>
    </source>
</evidence>
<sequence length="491" mass="55515">MASAKAPSLTVESIVAAAEGKSIPLPTLYSINLSRGGQPLSPKSSIKADETLQWELEQLHKKRTALPPTTYMRIIKDTFSKPAMGDINPMQALKALDYLRDLEDRRISMREKSLTAVQQAIDTFQLQPQDVRTLPYVQEWIGQVRKAEDRCSKMYASLFLDLRRWIIFKEINAEAFNKQSSLAMVNTLFSNILTASPPSRVPLEMMEWNRDSWTRMIAFIAGSKASRKQSESSDYPRIIAVLEQYLDLANQMIEYCAKIDSVEQAERDIKNELDNREADLQKKAQEEKIRAEKIEKIYGEEEARKYYNSEMERYTTYGEATRQGRKVDSGVSFASNTSSALKRPSTSDSSNSTAASTTASTLDKAAYGHSHTSSQDSGRGPSLFRVDTEMSKSDKMSFMRKMKSFGDLSHLKNRNGSVVSFAASRQNSDVEFFDVDAMKQQREAWEAKQATTKPGILDDHSIFTDVASIRGNDDHNTKHKIFSSLRRKKAH</sequence>
<accession>A0A9P4HKF5</accession>
<name>A0A9P4HKF5_9PEZI</name>
<keyword evidence="1" id="KW-0175">Coiled coil</keyword>
<proteinExistence type="predicted"/>
<feature type="coiled-coil region" evidence="1">
    <location>
        <begin position="259"/>
        <end position="297"/>
    </location>
</feature>
<dbReference type="EMBL" id="ML978833">
    <property type="protein sequence ID" value="KAF2083199.1"/>
    <property type="molecule type" value="Genomic_DNA"/>
</dbReference>
<comment type="caution">
    <text evidence="3">The sequence shown here is derived from an EMBL/GenBank/DDBJ whole genome shotgun (WGS) entry which is preliminary data.</text>
</comment>